<dbReference type="GO" id="GO:0009897">
    <property type="term" value="C:external side of plasma membrane"/>
    <property type="evidence" value="ECO:0007669"/>
    <property type="project" value="TreeGrafter"/>
</dbReference>
<evidence type="ECO:0000256" key="4">
    <source>
        <dbReference type="ARBA" id="ARBA00022729"/>
    </source>
</evidence>
<dbReference type="InterPro" id="IPR037193">
    <property type="entry name" value="GDNF_alpha"/>
</dbReference>
<dbReference type="Proteomes" id="UP000736164">
    <property type="component" value="Unassembled WGS sequence"/>
</dbReference>
<evidence type="ECO:0000256" key="1">
    <source>
        <dbReference type="ARBA" id="ARBA00004236"/>
    </source>
</evidence>
<feature type="domain" description="GDNF/GAS1" evidence="8">
    <location>
        <begin position="124"/>
        <end position="203"/>
    </location>
</feature>
<evidence type="ECO:0000256" key="5">
    <source>
        <dbReference type="ARBA" id="ARBA00023136"/>
    </source>
</evidence>
<keyword evidence="4" id="KW-0732">Signal</keyword>
<feature type="domain" description="GDNF/GAS1" evidence="8">
    <location>
        <begin position="213"/>
        <end position="309"/>
    </location>
</feature>
<dbReference type="SUPFAM" id="SSF110035">
    <property type="entry name" value="GDNF receptor-like"/>
    <property type="match status" value="2"/>
</dbReference>
<comment type="caution">
    <text evidence="9">The sequence shown here is derived from an EMBL/GenBank/DDBJ whole genome shotgun (WGS) entry which is preliminary data.</text>
</comment>
<keyword evidence="10" id="KW-1185">Reference proteome</keyword>
<proteinExistence type="inferred from homology"/>
<dbReference type="GO" id="GO:0007169">
    <property type="term" value="P:cell surface receptor protein tyrosine kinase signaling pathway"/>
    <property type="evidence" value="ECO:0007669"/>
    <property type="project" value="UniProtKB-ARBA"/>
</dbReference>
<dbReference type="EMBL" id="JAAWVO010052652">
    <property type="protein sequence ID" value="MBN3320812.1"/>
    <property type="molecule type" value="Genomic_DNA"/>
</dbReference>
<keyword evidence="6" id="KW-0675">Receptor</keyword>
<dbReference type="Pfam" id="PF02351">
    <property type="entry name" value="GDNF"/>
    <property type="match status" value="2"/>
</dbReference>
<dbReference type="InterPro" id="IPR003438">
    <property type="entry name" value="GDNF_rcpt"/>
</dbReference>
<feature type="non-terminal residue" evidence="9">
    <location>
        <position position="323"/>
    </location>
</feature>
<dbReference type="GO" id="GO:0043235">
    <property type="term" value="C:receptor complex"/>
    <property type="evidence" value="ECO:0007669"/>
    <property type="project" value="TreeGrafter"/>
</dbReference>
<comment type="subcellular location">
    <subcellularLocation>
        <location evidence="1">Cell membrane</location>
    </subcellularLocation>
</comment>
<gene>
    <name evidence="9" type="primary">Gfral</name>
    <name evidence="9" type="ORF">GTO95_0002411</name>
</gene>
<dbReference type="GO" id="GO:0007399">
    <property type="term" value="P:nervous system development"/>
    <property type="evidence" value="ECO:0007669"/>
    <property type="project" value="TreeGrafter"/>
</dbReference>
<dbReference type="GO" id="GO:0038023">
    <property type="term" value="F:signaling receptor activity"/>
    <property type="evidence" value="ECO:0007669"/>
    <property type="project" value="InterPro"/>
</dbReference>
<name>A0A8J7TEJ2_ATRSP</name>
<evidence type="ECO:0000256" key="6">
    <source>
        <dbReference type="ARBA" id="ARBA00023170"/>
    </source>
</evidence>
<dbReference type="InterPro" id="IPR016017">
    <property type="entry name" value="GDNF/GAS1"/>
</dbReference>
<dbReference type="PANTHER" id="PTHR10269">
    <property type="entry name" value="GDNF RECEPTOR ALPHA"/>
    <property type="match status" value="1"/>
</dbReference>
<evidence type="ECO:0000256" key="2">
    <source>
        <dbReference type="ARBA" id="ARBA00005961"/>
    </source>
</evidence>
<organism evidence="9 10">
    <name type="scientific">Atractosteus spatula</name>
    <name type="common">Alligator gar</name>
    <name type="synonym">Lepisosteus spatula</name>
    <dbReference type="NCBI Taxonomy" id="7917"/>
    <lineage>
        <taxon>Eukaryota</taxon>
        <taxon>Metazoa</taxon>
        <taxon>Chordata</taxon>
        <taxon>Craniata</taxon>
        <taxon>Vertebrata</taxon>
        <taxon>Euteleostomi</taxon>
        <taxon>Actinopterygii</taxon>
        <taxon>Neopterygii</taxon>
        <taxon>Holostei</taxon>
        <taxon>Semionotiformes</taxon>
        <taxon>Lepisosteidae</taxon>
        <taxon>Atractosteus</taxon>
    </lineage>
</organism>
<dbReference type="PANTHER" id="PTHR10269:SF1">
    <property type="entry name" value="GDNF FAMILY RECEPTOR ALPHA-LIKE"/>
    <property type="match status" value="1"/>
</dbReference>
<evidence type="ECO:0000313" key="10">
    <source>
        <dbReference type="Proteomes" id="UP000736164"/>
    </source>
</evidence>
<dbReference type="AlphaFoldDB" id="A0A8J7TEJ2"/>
<keyword evidence="3" id="KW-1003">Cell membrane</keyword>
<evidence type="ECO:0000313" key="9">
    <source>
        <dbReference type="EMBL" id="MBN3320812.1"/>
    </source>
</evidence>
<keyword evidence="5" id="KW-0472">Membrane</keyword>
<evidence type="ECO:0000256" key="7">
    <source>
        <dbReference type="ARBA" id="ARBA00023180"/>
    </source>
</evidence>
<accession>A0A8J7TEJ2</accession>
<comment type="similarity">
    <text evidence="2">Belongs to the GDNFR family.</text>
</comment>
<evidence type="ECO:0000256" key="3">
    <source>
        <dbReference type="ARBA" id="ARBA00022475"/>
    </source>
</evidence>
<evidence type="ECO:0000259" key="8">
    <source>
        <dbReference type="SMART" id="SM00907"/>
    </source>
</evidence>
<reference evidence="9" key="1">
    <citation type="journal article" date="2021" name="Cell">
        <title>Tracing the genetic footprints of vertebrate landing in non-teleost ray-finned fishes.</title>
        <authorList>
            <person name="Bi X."/>
            <person name="Wang K."/>
            <person name="Yang L."/>
            <person name="Pan H."/>
            <person name="Jiang H."/>
            <person name="Wei Q."/>
            <person name="Fang M."/>
            <person name="Yu H."/>
            <person name="Zhu C."/>
            <person name="Cai Y."/>
            <person name="He Y."/>
            <person name="Gan X."/>
            <person name="Zeng H."/>
            <person name="Yu D."/>
            <person name="Zhu Y."/>
            <person name="Jiang H."/>
            <person name="Qiu Q."/>
            <person name="Yang H."/>
            <person name="Zhang Y.E."/>
            <person name="Wang W."/>
            <person name="Zhu M."/>
            <person name="He S."/>
            <person name="Zhang G."/>
        </authorList>
    </citation>
    <scope>NUCLEOTIDE SEQUENCE</scope>
    <source>
        <strain evidence="9">Allg_001</strain>
    </source>
</reference>
<keyword evidence="7" id="KW-0325">Glycoprotein</keyword>
<protein>
    <submittedName>
        <fullName evidence="9">GFRAL protein</fullName>
    </submittedName>
</protein>
<dbReference type="SMART" id="SM00907">
    <property type="entry name" value="GDNF"/>
    <property type="match status" value="2"/>
</dbReference>
<feature type="non-terminal residue" evidence="9">
    <location>
        <position position="1"/>
    </location>
</feature>
<sequence length="323" mass="36497">MAKEKCASDSSACRSAWDLLINVCNATGESCRINLSHRCNMTVQYMMNSYPELKGCLSMEDVSCSILRLIAPQCTDRSVKPEKDPKRLWESSTLAKQGFIQLNTCIFHALLKNRLPVYGRKGSCLDVTRLCLQDEICNRQMVPHIQACSGNPNHCNATHCQRAVQLFYDQMPYSVAVMLAFCDCSPTDDQCLQVKDVLHSRFCSERQSPSPTCLEVLDRCLEETSCRHRYEVFHSKCWGGGRAVCRGHAGDGCESHMHEEMMRTDDNECRAAFIGTMGTFLQHPCTCNGLQNTEQLKCKQLNNVLHNRSHFGKYLSGLQMPCR</sequence>